<evidence type="ECO:0000313" key="2">
    <source>
        <dbReference type="Proteomes" id="UP000465306"/>
    </source>
</evidence>
<dbReference type="NCBIfam" id="NF033179">
    <property type="entry name" value="TnsA_like_Actin"/>
    <property type="match status" value="1"/>
</dbReference>
<gene>
    <name evidence="1" type="ORF">MKUB_38510</name>
</gene>
<organism evidence="1 2">
    <name type="scientific">Mycobacterium kubicae</name>
    <dbReference type="NCBI Taxonomy" id="120959"/>
    <lineage>
        <taxon>Bacteria</taxon>
        <taxon>Bacillati</taxon>
        <taxon>Actinomycetota</taxon>
        <taxon>Actinomycetes</taxon>
        <taxon>Mycobacteriales</taxon>
        <taxon>Mycobacteriaceae</taxon>
        <taxon>Mycobacterium</taxon>
        <taxon>Mycobacterium simiae complex</taxon>
    </lineage>
</organism>
<dbReference type="Proteomes" id="UP000465306">
    <property type="component" value="Unassembled WGS sequence"/>
</dbReference>
<proteinExistence type="predicted"/>
<protein>
    <recommendedName>
        <fullName evidence="3">TnsA-like heteromeric transposase endonuclease subunit</fullName>
    </recommendedName>
</protein>
<dbReference type="RefSeq" id="WP_260865563.1">
    <property type="nucleotide sequence ID" value="NZ_CP045075.1"/>
</dbReference>
<evidence type="ECO:0000313" key="1">
    <source>
        <dbReference type="EMBL" id="GFG66361.1"/>
    </source>
</evidence>
<accession>A0ABQ1BRP4</accession>
<comment type="caution">
    <text evidence="1">The sequence shown here is derived from an EMBL/GenBank/DDBJ whole genome shotgun (WGS) entry which is preliminary data.</text>
</comment>
<keyword evidence="2" id="KW-1185">Reference proteome</keyword>
<evidence type="ECO:0008006" key="3">
    <source>
        <dbReference type="Google" id="ProtNLM"/>
    </source>
</evidence>
<dbReference type="InterPro" id="IPR048000">
    <property type="entry name" value="TnsA-like"/>
</dbReference>
<reference evidence="1 2" key="1">
    <citation type="journal article" date="2019" name="Emerg. Microbes Infect.">
        <title>Comprehensive subspecies identification of 175 nontuberculous mycobacteria species based on 7547 genomic profiles.</title>
        <authorList>
            <person name="Matsumoto Y."/>
            <person name="Kinjo T."/>
            <person name="Motooka D."/>
            <person name="Nabeya D."/>
            <person name="Jung N."/>
            <person name="Uechi K."/>
            <person name="Horii T."/>
            <person name="Iida T."/>
            <person name="Fujita J."/>
            <person name="Nakamura S."/>
        </authorList>
    </citation>
    <scope>NUCLEOTIDE SEQUENCE [LARGE SCALE GENOMIC DNA]</scope>
    <source>
        <strain evidence="1 2">JCM 13573</strain>
    </source>
</reference>
<sequence>MLAVTVVLSDAANVAAESDTAELSWVTAEGVPQRLSPDQAAAVPFEDGLPVRRFTTRKGQRHLSGRWWCATTTGHVGFESWLERDHVMLLDFDPAVVGIAAQPFWLSWSDASGSIVRHAPDYFARRADGSAVVMDCRPIERRRDSDRAKFEATRRACARLGWEYRLVGSVEPILAANTRWLAGYRHPRHGHPLIAQLLVEVFATPRGLMHGAAKVGDPIAVLPVLFHLLWRQTLTADLTCPLSEMSVVAVAGARS</sequence>
<dbReference type="EMBL" id="BLKU01000005">
    <property type="protein sequence ID" value="GFG66361.1"/>
    <property type="molecule type" value="Genomic_DNA"/>
</dbReference>
<name>A0ABQ1BRP4_9MYCO</name>